<dbReference type="Gene3D" id="3.50.50.60">
    <property type="entry name" value="FAD/NAD(P)-binding domain"/>
    <property type="match status" value="1"/>
</dbReference>
<dbReference type="PANTHER" id="PTHR43809">
    <property type="entry name" value="NITRITE REDUCTASE (NADH) LARGE SUBUNIT"/>
    <property type="match status" value="1"/>
</dbReference>
<feature type="non-terminal residue" evidence="7">
    <location>
        <position position="92"/>
    </location>
</feature>
<sequence length="92" mass="9993">ASSLPGISAIGECCEIDGQTWGLVAPCLRQAEVLADRLCGAPGEGFVWQDAGTRLKVTGIELFSAGEQQAGEQDDIYTSWDPIDRHYRRLLL</sequence>
<dbReference type="GO" id="GO:0051536">
    <property type="term" value="F:iron-sulfur cluster binding"/>
    <property type="evidence" value="ECO:0007669"/>
    <property type="project" value="UniProtKB-KW"/>
</dbReference>
<evidence type="ECO:0000256" key="1">
    <source>
        <dbReference type="ARBA" id="ARBA00004909"/>
    </source>
</evidence>
<evidence type="ECO:0000256" key="4">
    <source>
        <dbReference type="ARBA" id="ARBA00023002"/>
    </source>
</evidence>
<dbReference type="AlphaFoldDB" id="A0ABD5DFS6"/>
<comment type="pathway">
    <text evidence="1">Nitrogen metabolism.</text>
</comment>
<comment type="caution">
    <text evidence="7">The sequence shown here is derived from an EMBL/GenBank/DDBJ whole genome shotgun (WGS) entry which is preliminary data.</text>
</comment>
<keyword evidence="4" id="KW-0560">Oxidoreductase</keyword>
<evidence type="ECO:0000256" key="2">
    <source>
        <dbReference type="ARBA" id="ARBA00022617"/>
    </source>
</evidence>
<protein>
    <submittedName>
        <fullName evidence="7">Nitrite reductase</fullName>
    </submittedName>
</protein>
<gene>
    <name evidence="7" type="ORF">FPK87_23830</name>
</gene>
<dbReference type="GO" id="GO:0016491">
    <property type="term" value="F:oxidoreductase activity"/>
    <property type="evidence" value="ECO:0007669"/>
    <property type="project" value="UniProtKB-KW"/>
</dbReference>
<dbReference type="InterPro" id="IPR036188">
    <property type="entry name" value="FAD/NAD-bd_sf"/>
</dbReference>
<evidence type="ECO:0000313" key="7">
    <source>
        <dbReference type="EMBL" id="MDR8263453.1"/>
    </source>
</evidence>
<keyword evidence="6" id="KW-0411">Iron-sulfur</keyword>
<keyword evidence="2" id="KW-0349">Heme</keyword>
<dbReference type="EMBL" id="VMBB01000746">
    <property type="protein sequence ID" value="MDR8263453.1"/>
    <property type="molecule type" value="Genomic_DNA"/>
</dbReference>
<dbReference type="PANTHER" id="PTHR43809:SF1">
    <property type="entry name" value="NITRITE REDUCTASE (NADH) LARGE SUBUNIT"/>
    <property type="match status" value="1"/>
</dbReference>
<keyword evidence="3" id="KW-0479">Metal-binding</keyword>
<evidence type="ECO:0000256" key="5">
    <source>
        <dbReference type="ARBA" id="ARBA00023004"/>
    </source>
</evidence>
<accession>A0ABD5DFS6</accession>
<organism evidence="7">
    <name type="scientific">Acinetobacter baumannii</name>
    <dbReference type="NCBI Taxonomy" id="470"/>
    <lineage>
        <taxon>Bacteria</taxon>
        <taxon>Pseudomonadati</taxon>
        <taxon>Pseudomonadota</taxon>
        <taxon>Gammaproteobacteria</taxon>
        <taxon>Moraxellales</taxon>
        <taxon>Moraxellaceae</taxon>
        <taxon>Acinetobacter</taxon>
        <taxon>Acinetobacter calcoaceticus/baumannii complex</taxon>
    </lineage>
</organism>
<keyword evidence="5" id="KW-0408">Iron</keyword>
<feature type="non-terminal residue" evidence="7">
    <location>
        <position position="1"/>
    </location>
</feature>
<evidence type="ECO:0000256" key="6">
    <source>
        <dbReference type="ARBA" id="ARBA00023014"/>
    </source>
</evidence>
<reference evidence="7" key="1">
    <citation type="submission" date="2019-07" db="EMBL/GenBank/DDBJ databases">
        <title>Biological characteristics of mucoid Acinetobacter baumannii from a general hospital in China.</title>
        <authorList>
            <person name="Hua X."/>
            <person name="Yu Y."/>
        </authorList>
    </citation>
    <scope>NUCLEOTIDE SEQUENCE [LARGE SCALE GENOMIC DNA]</scope>
    <source>
        <strain evidence="7">N41</strain>
    </source>
</reference>
<dbReference type="InterPro" id="IPR052034">
    <property type="entry name" value="NasD-like"/>
</dbReference>
<name>A0ABD5DFS6_ACIBA</name>
<dbReference type="GO" id="GO:0046872">
    <property type="term" value="F:metal ion binding"/>
    <property type="evidence" value="ECO:0007669"/>
    <property type="project" value="UniProtKB-KW"/>
</dbReference>
<evidence type="ECO:0000256" key="3">
    <source>
        <dbReference type="ARBA" id="ARBA00022723"/>
    </source>
</evidence>
<proteinExistence type="predicted"/>